<dbReference type="InterPro" id="IPR001478">
    <property type="entry name" value="PDZ"/>
</dbReference>
<dbReference type="SUPFAM" id="SSF50156">
    <property type="entry name" value="PDZ domain-like"/>
    <property type="match status" value="1"/>
</dbReference>
<reference evidence="2" key="3">
    <citation type="submission" date="2025-09" db="UniProtKB">
        <authorList>
            <consortium name="Ensembl"/>
        </authorList>
    </citation>
    <scope>IDENTIFICATION</scope>
</reference>
<accession>A0A673SUF9</accession>
<feature type="domain" description="PDZ" evidence="1">
    <location>
        <begin position="94"/>
        <end position="148"/>
    </location>
</feature>
<name>A0A673SUF9_SURSU</name>
<dbReference type="Gene3D" id="2.30.42.10">
    <property type="match status" value="1"/>
</dbReference>
<dbReference type="Ensembl" id="ENSSSUT00005003803.1">
    <property type="protein sequence ID" value="ENSSSUP00005003268.1"/>
    <property type="gene ID" value="ENSSSUG00005002040.1"/>
</dbReference>
<protein>
    <submittedName>
        <fullName evidence="2">PDZ domain containing 2</fullName>
    </submittedName>
</protein>
<dbReference type="PROSITE" id="PS50106">
    <property type="entry name" value="PDZ"/>
    <property type="match status" value="1"/>
</dbReference>
<keyword evidence="3" id="KW-1185">Reference proteome</keyword>
<reference evidence="2 3" key="1">
    <citation type="submission" date="2019-05" db="EMBL/GenBank/DDBJ databases">
        <title>A Chromosome-scale Meerkat (S. suricatta) Genome Assembly.</title>
        <authorList>
            <person name="Dudchenko O."/>
            <person name="Lieberman Aiden E."/>
            <person name="Tung J."/>
            <person name="Barreiro L.B."/>
            <person name="Clutton-Brock T.H."/>
        </authorList>
    </citation>
    <scope>NUCLEOTIDE SEQUENCE [LARGE SCALE GENOMIC DNA]</scope>
</reference>
<dbReference type="AlphaFoldDB" id="A0A673SUF9"/>
<dbReference type="Proteomes" id="UP000472268">
    <property type="component" value="Chromosome 6"/>
</dbReference>
<proteinExistence type="predicted"/>
<evidence type="ECO:0000313" key="3">
    <source>
        <dbReference type="Proteomes" id="UP000472268"/>
    </source>
</evidence>
<reference evidence="2" key="2">
    <citation type="submission" date="2025-08" db="UniProtKB">
        <authorList>
            <consortium name="Ensembl"/>
        </authorList>
    </citation>
    <scope>IDENTIFICATION</scope>
</reference>
<evidence type="ECO:0000313" key="2">
    <source>
        <dbReference type="Ensembl" id="ENSSSUP00005003268.1"/>
    </source>
</evidence>
<organism evidence="2 3">
    <name type="scientific">Suricata suricatta</name>
    <name type="common">Meerkat</name>
    <dbReference type="NCBI Taxonomy" id="37032"/>
    <lineage>
        <taxon>Eukaryota</taxon>
        <taxon>Metazoa</taxon>
        <taxon>Chordata</taxon>
        <taxon>Craniata</taxon>
        <taxon>Vertebrata</taxon>
        <taxon>Euteleostomi</taxon>
        <taxon>Mammalia</taxon>
        <taxon>Eutheria</taxon>
        <taxon>Laurasiatheria</taxon>
        <taxon>Carnivora</taxon>
        <taxon>Feliformia</taxon>
        <taxon>Herpestidae</taxon>
        <taxon>Suricata</taxon>
    </lineage>
</organism>
<sequence>MPITQDNAMLHLPLLYQWLQNSVREGGDGPEQRLCQAAIQKLQEYIQLNFTVDESAVPPEHSPPGMEICTVYLTKELGDTETVGLSFGNIPVFGDYGEKRRGGKKRKTHQGPVLDVGCIWVTELRKNSPAGKSGKVRLRDEILSLNGQLMVGVDVSGARSLNSKLWHLFWPMVSLSLVTQMHVAQLLIINLLAEHRGQKA</sequence>
<dbReference type="InterPro" id="IPR036034">
    <property type="entry name" value="PDZ_sf"/>
</dbReference>
<gene>
    <name evidence="2" type="primary">PDZD2</name>
</gene>
<evidence type="ECO:0000259" key="1">
    <source>
        <dbReference type="PROSITE" id="PS50106"/>
    </source>
</evidence>